<dbReference type="Gene3D" id="3.10.450.50">
    <property type="match status" value="1"/>
</dbReference>
<dbReference type="STRING" id="314225.ELI_08735"/>
<dbReference type="OrthoDB" id="7207122at2"/>
<dbReference type="SUPFAM" id="SSF54427">
    <property type="entry name" value="NTF2-like"/>
    <property type="match status" value="1"/>
</dbReference>
<dbReference type="EMBL" id="CP000157">
    <property type="protein sequence ID" value="ABC63839.1"/>
    <property type="molecule type" value="Genomic_DNA"/>
</dbReference>
<organism evidence="2 3">
    <name type="scientific">Erythrobacter litoralis (strain HTCC2594)</name>
    <dbReference type="NCBI Taxonomy" id="314225"/>
    <lineage>
        <taxon>Bacteria</taxon>
        <taxon>Pseudomonadati</taxon>
        <taxon>Pseudomonadota</taxon>
        <taxon>Alphaproteobacteria</taxon>
        <taxon>Sphingomonadales</taxon>
        <taxon>Erythrobacteraceae</taxon>
        <taxon>Erythrobacter/Porphyrobacter group</taxon>
        <taxon>Erythrobacter</taxon>
    </lineage>
</organism>
<gene>
    <name evidence="2" type="ordered locus">ELI_08735</name>
</gene>
<dbReference type="RefSeq" id="WP_011414669.1">
    <property type="nucleotide sequence ID" value="NC_007722.1"/>
</dbReference>
<dbReference type="AlphaFoldDB" id="Q2N902"/>
<evidence type="ECO:0000313" key="2">
    <source>
        <dbReference type="EMBL" id="ABC63839.1"/>
    </source>
</evidence>
<evidence type="ECO:0000313" key="3">
    <source>
        <dbReference type="Proteomes" id="UP000008808"/>
    </source>
</evidence>
<dbReference type="eggNOG" id="COG3631">
    <property type="taxonomic scope" value="Bacteria"/>
</dbReference>
<dbReference type="InterPro" id="IPR032710">
    <property type="entry name" value="NTF2-like_dom_sf"/>
</dbReference>
<evidence type="ECO:0000259" key="1">
    <source>
        <dbReference type="Pfam" id="PF12680"/>
    </source>
</evidence>
<dbReference type="Proteomes" id="UP000008808">
    <property type="component" value="Chromosome"/>
</dbReference>
<accession>Q2N902</accession>
<keyword evidence="3" id="KW-1185">Reference proteome</keyword>
<protein>
    <recommendedName>
        <fullName evidence="1">SnoaL-like domain-containing protein</fullName>
    </recommendedName>
</protein>
<dbReference type="HOGENOM" id="CLU_147454_0_0_5"/>
<dbReference type="KEGG" id="eli:ELI_08735"/>
<sequence>MSDNCAIAERLFRAFADGDAETARELLGEDFRGTQNGGPPMDRDTLLKFAAAFRSVVQGYRYDNATCSVTETGFVEEHDVCGTLPDQSEVRIPACVVAEVQDGRITSIREYLDTARAAGVMKALGRP</sequence>
<dbReference type="Pfam" id="PF12680">
    <property type="entry name" value="SnoaL_2"/>
    <property type="match status" value="1"/>
</dbReference>
<name>Q2N902_ERYLH</name>
<dbReference type="InterPro" id="IPR037401">
    <property type="entry name" value="SnoaL-like"/>
</dbReference>
<proteinExistence type="predicted"/>
<reference evidence="3" key="1">
    <citation type="journal article" date="2009" name="J. Bacteriol.">
        <title>Complete genome sequence of Erythrobacter litoralis HTCC2594.</title>
        <authorList>
            <person name="Oh H.M."/>
            <person name="Giovannoni S.J."/>
            <person name="Ferriera S."/>
            <person name="Johnson J."/>
            <person name="Cho J.C."/>
        </authorList>
    </citation>
    <scope>NUCLEOTIDE SEQUENCE [LARGE SCALE GENOMIC DNA]</scope>
    <source>
        <strain evidence="3">HTCC2594</strain>
    </source>
</reference>
<feature type="domain" description="SnoaL-like" evidence="1">
    <location>
        <begin position="8"/>
        <end position="107"/>
    </location>
</feature>